<dbReference type="Proteomes" id="UP001159363">
    <property type="component" value="Chromosome 11"/>
</dbReference>
<accession>A0ABQ9GGY0</accession>
<keyword evidence="3" id="KW-1185">Reference proteome</keyword>
<gene>
    <name evidence="2" type="ORF">PR048_027578</name>
</gene>
<evidence type="ECO:0000313" key="3">
    <source>
        <dbReference type="Proteomes" id="UP001159363"/>
    </source>
</evidence>
<reference evidence="2 3" key="1">
    <citation type="submission" date="2023-02" db="EMBL/GenBank/DDBJ databases">
        <title>LHISI_Scaffold_Assembly.</title>
        <authorList>
            <person name="Stuart O.P."/>
            <person name="Cleave R."/>
            <person name="Magrath M.J.L."/>
            <person name="Mikheyev A.S."/>
        </authorList>
    </citation>
    <scope>NUCLEOTIDE SEQUENCE [LARGE SCALE GENOMIC DNA]</scope>
    <source>
        <strain evidence="2">Daus_M_001</strain>
        <tissue evidence="2">Leg muscle</tissue>
    </source>
</reference>
<feature type="compositionally biased region" description="Basic and acidic residues" evidence="1">
    <location>
        <begin position="836"/>
        <end position="845"/>
    </location>
</feature>
<feature type="compositionally biased region" description="Basic residues" evidence="1">
    <location>
        <begin position="818"/>
        <end position="829"/>
    </location>
</feature>
<proteinExistence type="predicted"/>
<feature type="region of interest" description="Disordered" evidence="1">
    <location>
        <begin position="786"/>
        <end position="845"/>
    </location>
</feature>
<dbReference type="EMBL" id="JARBHB010000012">
    <property type="protein sequence ID" value="KAJ8871270.1"/>
    <property type="molecule type" value="Genomic_DNA"/>
</dbReference>
<sequence length="845" mass="94885">MIGSQLNVIKRVDKKITAPRLQTNVRLCFFAIGRRLSSSHLLEDSVPNVNTEPKRRPNHGLSLGQQPTSEILMPALLDKRRPNHGLSLGQQPTSEILMPALLDKRRQNHGLSLGQQPTSEILMPALLDKRRPNHGLLLGQQPTSEILMPALLDKRRPNHGLLLGQQPISEILMPALLDKRRPNHGLSLGQQPTSEILMPALLDKRRPNHGLLLGQQPTSEILMPALLDKRRPNHGLLLGQQPISEILMPALLDKRRPNHGLSLGQQPTSEILMPALLDKRRPNHGLLLGQQPISEILMPALLDKRRPNHGLSLGQQPTSEILMPALLDKRRPNHGLLLGQQPTSEILMPALLDKRRPNHGLSLGQQPTSEILMPALLDKRRPNHGLLLGQQPTSEILMPALLDKRRPNHGLLLGQQPTSEILMPALLDKRRPNHGLSLGQQPTSEILMPALLDKRRPNHGLSLGQQPISEILMPALLCWTNEYQGARLPPRRSALDARRVHSRIFACRNRAGRCRLLGAFIRVLLFPPTLAFQLRSILGSHFMSCPGMTGTYGSQLESPSLGECCLALTKKIARPDTVMDRRGSWAGAYLVGDPFHVSRRGHWYRRGYVVWQASADRRRGGSRLPPPLTQQMSCSFQRDKTDVKHVYTEVDCAIRSRFIRHALDDSEPLTDSQGNNLRVLFGSRRDCTVLYAFKTPSFAYWSLRSSEAFVQDCSTLANTTLFPAYCWLAVKRGVYEQLISKDKIRKFVVRRGASCPHADCLLVLAPRASASQRLLYYTRRSAKVNEPVPERSDNRSFKQPASQCKHSSNTIVRVRGSPLRRRRPWRLRPARVNGFTKERDSHAAP</sequence>
<evidence type="ECO:0000256" key="1">
    <source>
        <dbReference type="SAM" id="MobiDB-lite"/>
    </source>
</evidence>
<evidence type="ECO:0000313" key="2">
    <source>
        <dbReference type="EMBL" id="KAJ8871270.1"/>
    </source>
</evidence>
<name>A0ABQ9GGY0_9NEOP</name>
<comment type="caution">
    <text evidence="2">The sequence shown here is derived from an EMBL/GenBank/DDBJ whole genome shotgun (WGS) entry which is preliminary data.</text>
</comment>
<protein>
    <submittedName>
        <fullName evidence="2">Uncharacterized protein</fullName>
    </submittedName>
</protein>
<organism evidence="2 3">
    <name type="scientific">Dryococelus australis</name>
    <dbReference type="NCBI Taxonomy" id="614101"/>
    <lineage>
        <taxon>Eukaryota</taxon>
        <taxon>Metazoa</taxon>
        <taxon>Ecdysozoa</taxon>
        <taxon>Arthropoda</taxon>
        <taxon>Hexapoda</taxon>
        <taxon>Insecta</taxon>
        <taxon>Pterygota</taxon>
        <taxon>Neoptera</taxon>
        <taxon>Polyneoptera</taxon>
        <taxon>Phasmatodea</taxon>
        <taxon>Verophasmatodea</taxon>
        <taxon>Anareolatae</taxon>
        <taxon>Phasmatidae</taxon>
        <taxon>Eurycanthinae</taxon>
        <taxon>Dryococelus</taxon>
    </lineage>
</organism>
<feature type="compositionally biased region" description="Polar residues" evidence="1">
    <location>
        <begin position="797"/>
        <end position="811"/>
    </location>
</feature>